<dbReference type="Proteomes" id="UP000233248">
    <property type="component" value="Unassembled WGS sequence"/>
</dbReference>
<dbReference type="PROSITE" id="PS00061">
    <property type="entry name" value="ADH_SHORT"/>
    <property type="match status" value="1"/>
</dbReference>
<dbReference type="SUPFAM" id="SSF51735">
    <property type="entry name" value="NAD(P)-binding Rossmann-fold domains"/>
    <property type="match status" value="1"/>
</dbReference>
<accession>A0A2N1J213</accession>
<keyword evidence="2" id="KW-0560">Oxidoreductase</keyword>
<dbReference type="PANTHER" id="PTHR43976:SF16">
    <property type="entry name" value="SHORT-CHAIN DEHYDROGENASE_REDUCTASE FAMILY PROTEIN"/>
    <property type="match status" value="1"/>
</dbReference>
<dbReference type="PANTHER" id="PTHR43976">
    <property type="entry name" value="SHORT CHAIN DEHYDROGENASE"/>
    <property type="match status" value="1"/>
</dbReference>
<protein>
    <submittedName>
        <fullName evidence="4">Short-chain dehydrogenase</fullName>
    </submittedName>
</protein>
<keyword evidence="5" id="KW-1185">Reference proteome</keyword>
<dbReference type="InterPro" id="IPR002347">
    <property type="entry name" value="SDR_fam"/>
</dbReference>
<dbReference type="PRINTS" id="PR00080">
    <property type="entry name" value="SDRFAMILY"/>
</dbReference>
<comment type="caution">
    <text evidence="4">The sequence shown here is derived from an EMBL/GenBank/DDBJ whole genome shotgun (WGS) entry which is preliminary data.</text>
</comment>
<dbReference type="Gene3D" id="3.40.50.720">
    <property type="entry name" value="NAD(P)-binding Rossmann-like Domain"/>
    <property type="match status" value="1"/>
</dbReference>
<reference evidence="4 5" key="1">
    <citation type="submission" date="2017-09" db="EMBL/GenBank/DDBJ databases">
        <title>Genomics of the genus Arcobacter.</title>
        <authorList>
            <person name="Perez-Cataluna A."/>
            <person name="Figueras M.J."/>
            <person name="Salas-Masso N."/>
        </authorList>
    </citation>
    <scope>NUCLEOTIDE SEQUENCE [LARGE SCALE GENOMIC DNA]</scope>
    <source>
        <strain evidence="4 5">DSM 18005</strain>
    </source>
</reference>
<dbReference type="GO" id="GO:0016491">
    <property type="term" value="F:oxidoreductase activity"/>
    <property type="evidence" value="ECO:0007669"/>
    <property type="project" value="UniProtKB-KW"/>
</dbReference>
<dbReference type="KEGG" id="ahs:AHALO_1745"/>
<evidence type="ECO:0000313" key="5">
    <source>
        <dbReference type="Proteomes" id="UP000233248"/>
    </source>
</evidence>
<name>A0A2N1J213_9BACT</name>
<organism evidence="4 5">
    <name type="scientific">Malaciobacter halophilus</name>
    <dbReference type="NCBI Taxonomy" id="197482"/>
    <lineage>
        <taxon>Bacteria</taxon>
        <taxon>Pseudomonadati</taxon>
        <taxon>Campylobacterota</taxon>
        <taxon>Epsilonproteobacteria</taxon>
        <taxon>Campylobacterales</taxon>
        <taxon>Arcobacteraceae</taxon>
        <taxon>Malaciobacter</taxon>
    </lineage>
</organism>
<evidence type="ECO:0000256" key="3">
    <source>
        <dbReference type="RuleBase" id="RU000363"/>
    </source>
</evidence>
<sequence>MKNILITGCSTGIGLQTAITLKEKGFKVYATARKKTDVQKLRNLGLISYKLDITKPKNITKVLEKILQEDGKLNAVFNNAGYGQPGAVEDISTNVLKEQFETNLFGLHEMTIQTMKIFRKQGFGKLIQHSSVLGIISLKFRGAYNASKYAIEGLTDTLRQELINSNISVSLINTGPVTSKFRENALKKFNKNITIEGSYFEAIYKNEVKKRLESTDDTKTLFNLPASSVANVVLKIMNSEKPKPRYYVTKATYILGFAKRVLSTNLLDRLLNRV</sequence>
<evidence type="ECO:0000313" key="4">
    <source>
        <dbReference type="EMBL" id="PKI80595.1"/>
    </source>
</evidence>
<proteinExistence type="inferred from homology"/>
<dbReference type="InterPro" id="IPR036291">
    <property type="entry name" value="NAD(P)-bd_dom_sf"/>
</dbReference>
<comment type="similarity">
    <text evidence="1 3">Belongs to the short-chain dehydrogenases/reductases (SDR) family.</text>
</comment>
<evidence type="ECO:0000256" key="2">
    <source>
        <dbReference type="ARBA" id="ARBA00023002"/>
    </source>
</evidence>
<dbReference type="PRINTS" id="PR00081">
    <property type="entry name" value="GDHRDH"/>
</dbReference>
<dbReference type="InterPro" id="IPR051911">
    <property type="entry name" value="SDR_oxidoreductase"/>
</dbReference>
<dbReference type="OrthoDB" id="5354363at2"/>
<dbReference type="CDD" id="cd05374">
    <property type="entry name" value="17beta-HSD-like_SDR_c"/>
    <property type="match status" value="1"/>
</dbReference>
<gene>
    <name evidence="4" type="ORF">CP960_08575</name>
</gene>
<evidence type="ECO:0000256" key="1">
    <source>
        <dbReference type="ARBA" id="ARBA00006484"/>
    </source>
</evidence>
<dbReference type="EMBL" id="NXIF01000032">
    <property type="protein sequence ID" value="PKI80595.1"/>
    <property type="molecule type" value="Genomic_DNA"/>
</dbReference>
<dbReference type="Pfam" id="PF00106">
    <property type="entry name" value="adh_short"/>
    <property type="match status" value="1"/>
</dbReference>
<dbReference type="AlphaFoldDB" id="A0A2N1J213"/>
<dbReference type="InterPro" id="IPR020904">
    <property type="entry name" value="Sc_DH/Rdtase_CS"/>
</dbReference>
<dbReference type="RefSeq" id="WP_101185005.1">
    <property type="nucleotide sequence ID" value="NZ_CP031218.1"/>
</dbReference>